<dbReference type="InterPro" id="IPR007274">
    <property type="entry name" value="Cop_transporter"/>
</dbReference>
<reference evidence="8 10" key="1">
    <citation type="journal article" date="2017" name="Nature">
        <title>The sunflower genome provides insights into oil metabolism, flowering and Asterid evolution.</title>
        <authorList>
            <person name="Badouin H."/>
            <person name="Gouzy J."/>
            <person name="Grassa C.J."/>
            <person name="Murat F."/>
            <person name="Staton S.E."/>
            <person name="Cottret L."/>
            <person name="Lelandais-Briere C."/>
            <person name="Owens G.L."/>
            <person name="Carrere S."/>
            <person name="Mayjonade B."/>
            <person name="Legrand L."/>
            <person name="Gill N."/>
            <person name="Kane N.C."/>
            <person name="Bowers J.E."/>
            <person name="Hubner S."/>
            <person name="Bellec A."/>
            <person name="Berard A."/>
            <person name="Berges H."/>
            <person name="Blanchet N."/>
            <person name="Boniface M.C."/>
            <person name="Brunel D."/>
            <person name="Catrice O."/>
            <person name="Chaidir N."/>
            <person name="Claudel C."/>
            <person name="Donnadieu C."/>
            <person name="Faraut T."/>
            <person name="Fievet G."/>
            <person name="Helmstetter N."/>
            <person name="King M."/>
            <person name="Knapp S.J."/>
            <person name="Lai Z."/>
            <person name="Le Paslier M.C."/>
            <person name="Lippi Y."/>
            <person name="Lorenzon L."/>
            <person name="Mandel J.R."/>
            <person name="Marage G."/>
            <person name="Marchand G."/>
            <person name="Marquand E."/>
            <person name="Bret-Mestries E."/>
            <person name="Morien E."/>
            <person name="Nambeesan S."/>
            <person name="Nguyen T."/>
            <person name="Pegot-Espagnet P."/>
            <person name="Pouilly N."/>
            <person name="Raftis F."/>
            <person name="Sallet E."/>
            <person name="Schiex T."/>
            <person name="Thomas J."/>
            <person name="Vandecasteele C."/>
            <person name="Vares D."/>
            <person name="Vear F."/>
            <person name="Vautrin S."/>
            <person name="Crespi M."/>
            <person name="Mangin B."/>
            <person name="Burke J.M."/>
            <person name="Salse J."/>
            <person name="Munos S."/>
            <person name="Vincourt P."/>
            <person name="Rieseberg L.H."/>
            <person name="Langlade N.B."/>
        </authorList>
    </citation>
    <scope>NUCLEOTIDE SEQUENCE [LARGE SCALE GENOMIC DNA]</scope>
    <source>
        <strain evidence="10">cv. SF193</strain>
        <tissue evidence="8">Leaves</tissue>
    </source>
</reference>
<keyword evidence="3 7" id="KW-0812">Transmembrane</keyword>
<dbReference type="OMA" id="SYNIWIF"/>
<dbReference type="PANTHER" id="PTHR12483:SF27">
    <property type="entry name" value="COPPER TRANSPORT PROTEIN CTR1"/>
    <property type="match status" value="1"/>
</dbReference>
<evidence type="ECO:0000256" key="4">
    <source>
        <dbReference type="ARBA" id="ARBA00022796"/>
    </source>
</evidence>
<dbReference type="InParanoid" id="A0A251V4X8"/>
<keyword evidence="7" id="KW-0186">Copper</keyword>
<feature type="transmembrane region" description="Helical" evidence="7">
    <location>
        <begin position="24"/>
        <end position="44"/>
    </location>
</feature>
<sequence>MMHMTFYWSRNVTLLFSSWQTDSWISYALTLLACFIFSIFYQYMEDRRLRFKLLSTSAASTTTNGTAVDATPLLNKKIIAGSSRWSVGRVAGAVLFGINSAIGYFLMLAVMSFNGGVFVAIVVGLAVGYLLFRSGDDEQVVVVDNPCACA</sequence>
<name>A0A251V4X8_HELAN</name>
<dbReference type="Pfam" id="PF04145">
    <property type="entry name" value="Ctr"/>
    <property type="match status" value="1"/>
</dbReference>
<proteinExistence type="inferred from homology"/>
<evidence type="ECO:0000256" key="3">
    <source>
        <dbReference type="ARBA" id="ARBA00022692"/>
    </source>
</evidence>
<keyword evidence="5 7" id="KW-1133">Transmembrane helix</keyword>
<comment type="similarity">
    <text evidence="2 7">Belongs to the copper transporter (Ctr) (TC 1.A.56) family. SLC31A subfamily.</text>
</comment>
<evidence type="ECO:0000256" key="5">
    <source>
        <dbReference type="ARBA" id="ARBA00022989"/>
    </source>
</evidence>
<dbReference type="EMBL" id="CM007892">
    <property type="protein sequence ID" value="OTG30678.1"/>
    <property type="molecule type" value="Genomic_DNA"/>
</dbReference>
<organism evidence="9 10">
    <name type="scientific">Helianthus annuus</name>
    <name type="common">Common sunflower</name>
    <dbReference type="NCBI Taxonomy" id="4232"/>
    <lineage>
        <taxon>Eukaryota</taxon>
        <taxon>Viridiplantae</taxon>
        <taxon>Streptophyta</taxon>
        <taxon>Embryophyta</taxon>
        <taxon>Tracheophyta</taxon>
        <taxon>Spermatophyta</taxon>
        <taxon>Magnoliopsida</taxon>
        <taxon>eudicotyledons</taxon>
        <taxon>Gunneridae</taxon>
        <taxon>Pentapetalae</taxon>
        <taxon>asterids</taxon>
        <taxon>campanulids</taxon>
        <taxon>Asterales</taxon>
        <taxon>Asteraceae</taxon>
        <taxon>Asteroideae</taxon>
        <taxon>Heliantheae alliance</taxon>
        <taxon>Heliantheae</taxon>
        <taxon>Helianthus</taxon>
    </lineage>
</organism>
<keyword evidence="10" id="KW-1185">Reference proteome</keyword>
<evidence type="ECO:0000313" key="10">
    <source>
        <dbReference type="Proteomes" id="UP000215914"/>
    </source>
</evidence>
<feature type="transmembrane region" description="Helical" evidence="7">
    <location>
        <begin position="86"/>
        <end position="107"/>
    </location>
</feature>
<evidence type="ECO:0000256" key="1">
    <source>
        <dbReference type="ARBA" id="ARBA00004141"/>
    </source>
</evidence>
<dbReference type="STRING" id="4232.A0A251V4X8"/>
<dbReference type="AlphaFoldDB" id="A0A251V4X8"/>
<accession>A0A251V4X8</accession>
<dbReference type="PANTHER" id="PTHR12483">
    <property type="entry name" value="SOLUTE CARRIER FAMILY 31 COPPER TRANSPORTERS"/>
    <property type="match status" value="1"/>
</dbReference>
<keyword evidence="6 7" id="KW-0472">Membrane</keyword>
<keyword evidence="7" id="KW-0406">Ion transport</keyword>
<dbReference type="Proteomes" id="UP000215914">
    <property type="component" value="Chromosome 3"/>
</dbReference>
<dbReference type="FunCoup" id="A0A251V4X8">
    <property type="interactions" value="2747"/>
</dbReference>
<evidence type="ECO:0000256" key="7">
    <source>
        <dbReference type="RuleBase" id="RU367022"/>
    </source>
</evidence>
<dbReference type="OrthoDB" id="73901at2759"/>
<reference evidence="8" key="3">
    <citation type="submission" date="2020-06" db="EMBL/GenBank/DDBJ databases">
        <title>Helianthus annuus Genome sequencing and assembly Release 2.</title>
        <authorList>
            <person name="Gouzy J."/>
            <person name="Langlade N."/>
            <person name="Munos S."/>
        </authorList>
    </citation>
    <scope>NUCLEOTIDE SEQUENCE</scope>
    <source>
        <tissue evidence="8">Leaves</tissue>
    </source>
</reference>
<comment type="subcellular location">
    <subcellularLocation>
        <location evidence="1 7">Membrane</location>
        <topology evidence="1 7">Multi-pass membrane protein</topology>
    </subcellularLocation>
</comment>
<evidence type="ECO:0000313" key="8">
    <source>
        <dbReference type="EMBL" id="KAF5813454.1"/>
    </source>
</evidence>
<evidence type="ECO:0000256" key="6">
    <source>
        <dbReference type="ARBA" id="ARBA00023136"/>
    </source>
</evidence>
<dbReference type="GO" id="GO:0005375">
    <property type="term" value="F:copper ion transmembrane transporter activity"/>
    <property type="evidence" value="ECO:0000318"/>
    <property type="project" value="GO_Central"/>
</dbReference>
<dbReference type="Gramene" id="mRNA:HanXRQr2_Chr03g0098521">
    <property type="protein sequence ID" value="CDS:HanXRQr2_Chr03g0098521.1"/>
    <property type="gene ID" value="HanXRQr2_Chr03g0098521"/>
</dbReference>
<protein>
    <recommendedName>
        <fullName evidence="7">Copper transport protein</fullName>
    </recommendedName>
</protein>
<reference evidence="9" key="2">
    <citation type="submission" date="2017-02" db="EMBL/GenBank/DDBJ databases">
        <title>Sunflower complete genome.</title>
        <authorList>
            <person name="Langlade N."/>
            <person name="Munos S."/>
        </authorList>
    </citation>
    <scope>NUCLEOTIDE SEQUENCE [LARGE SCALE GENOMIC DNA]</scope>
    <source>
        <tissue evidence="9">Leaves</tissue>
    </source>
</reference>
<dbReference type="GO" id="GO:0005886">
    <property type="term" value="C:plasma membrane"/>
    <property type="evidence" value="ECO:0000318"/>
    <property type="project" value="GO_Central"/>
</dbReference>
<keyword evidence="7" id="KW-0813">Transport</keyword>
<dbReference type="EMBL" id="MNCJ02000318">
    <property type="protein sequence ID" value="KAF5813454.1"/>
    <property type="molecule type" value="Genomic_DNA"/>
</dbReference>
<gene>
    <name evidence="9" type="primary">COP51</name>
    <name evidence="9" type="ORF">HannXRQ_Chr03g0067151</name>
    <name evidence="8" type="ORF">HanXRQr2_Chr03g0098521</name>
</gene>
<keyword evidence="4 7" id="KW-0187">Copper transport</keyword>
<feature type="transmembrane region" description="Helical" evidence="7">
    <location>
        <begin position="113"/>
        <end position="132"/>
    </location>
</feature>
<evidence type="ECO:0000313" key="9">
    <source>
        <dbReference type="EMBL" id="OTG30678.1"/>
    </source>
</evidence>
<evidence type="ECO:0000256" key="2">
    <source>
        <dbReference type="ARBA" id="ARBA00006921"/>
    </source>
</evidence>